<feature type="non-terminal residue" evidence="7">
    <location>
        <position position="67"/>
    </location>
</feature>
<evidence type="ECO:0000256" key="1">
    <source>
        <dbReference type="SAM" id="MobiDB-lite"/>
    </source>
</evidence>
<protein>
    <submittedName>
        <fullName evidence="7">Uncharacterized protein</fullName>
    </submittedName>
</protein>
<gene>
    <name evidence="2" type="ORF">PMAYCL1PPCAC_19631</name>
    <name evidence="3" type="ORF">PMAYCL1PPCAC_21198</name>
    <name evidence="4" type="ORF">PMAYCL1PPCAC_22311</name>
    <name evidence="5" type="ORF">PMAYCL1PPCAC_25803</name>
    <name evidence="6" type="ORF">PMAYCL1PPCAC_25804</name>
    <name evidence="7" type="ORF">PMAYCL1PPCAC_26306</name>
</gene>
<dbReference type="EMBL" id="BTRK01000005">
    <property type="protein sequence ID" value="GMR55609.1"/>
    <property type="molecule type" value="Genomic_DNA"/>
</dbReference>
<evidence type="ECO:0000313" key="5">
    <source>
        <dbReference type="EMBL" id="GMR55608.1"/>
    </source>
</evidence>
<proteinExistence type="predicted"/>
<sequence length="67" mass="7077">SGLLGAHQFVAVEGADSYGRAPLQATDAAENSGSGSIEKNLRETASVHSSSPMATLNLVCWRSFRLR</sequence>
<reference evidence="8" key="1">
    <citation type="submission" date="2022-10" db="EMBL/GenBank/DDBJ databases">
        <title>Genome assembly of Pristionchus species.</title>
        <authorList>
            <person name="Yoshida K."/>
            <person name="Sommer R.J."/>
        </authorList>
    </citation>
    <scope>NUCLEOTIDE SEQUENCE [LARGE SCALE GENOMIC DNA]</scope>
    <source>
        <strain evidence="2 8">RS5460</strain>
    </source>
</reference>
<feature type="region of interest" description="Disordered" evidence="1">
    <location>
        <begin position="25"/>
        <end position="46"/>
    </location>
</feature>
<dbReference type="EMBL" id="BTRK01000004">
    <property type="protein sequence ID" value="GMR49436.1"/>
    <property type="molecule type" value="Genomic_DNA"/>
</dbReference>
<organism evidence="7 8">
    <name type="scientific">Pristionchus mayeri</name>
    <dbReference type="NCBI Taxonomy" id="1317129"/>
    <lineage>
        <taxon>Eukaryota</taxon>
        <taxon>Metazoa</taxon>
        <taxon>Ecdysozoa</taxon>
        <taxon>Nematoda</taxon>
        <taxon>Chromadorea</taxon>
        <taxon>Rhabditida</taxon>
        <taxon>Rhabditina</taxon>
        <taxon>Diplogasteromorpha</taxon>
        <taxon>Diplogasteroidea</taxon>
        <taxon>Neodiplogasteridae</taxon>
        <taxon>Pristionchus</taxon>
    </lineage>
</organism>
<evidence type="ECO:0000313" key="3">
    <source>
        <dbReference type="EMBL" id="GMR51003.1"/>
    </source>
</evidence>
<evidence type="ECO:0000313" key="4">
    <source>
        <dbReference type="EMBL" id="GMR52116.1"/>
    </source>
</evidence>
<evidence type="ECO:0000313" key="7">
    <source>
        <dbReference type="EMBL" id="GMR56111.1"/>
    </source>
</evidence>
<evidence type="ECO:0000313" key="6">
    <source>
        <dbReference type="EMBL" id="GMR55609.1"/>
    </source>
</evidence>
<name>A0AAN5D499_9BILA</name>
<dbReference type="Proteomes" id="UP001328107">
    <property type="component" value="Unassembled WGS sequence"/>
</dbReference>
<comment type="caution">
    <text evidence="7">The sequence shown here is derived from an EMBL/GenBank/DDBJ whole genome shotgun (WGS) entry which is preliminary data.</text>
</comment>
<accession>A0AAN5D499</accession>
<dbReference type="EMBL" id="BTRK01000005">
    <property type="protein sequence ID" value="GMR55608.1"/>
    <property type="molecule type" value="Genomic_DNA"/>
</dbReference>
<dbReference type="EMBL" id="BTRK01000005">
    <property type="protein sequence ID" value="GMR52116.1"/>
    <property type="molecule type" value="Genomic_DNA"/>
</dbReference>
<evidence type="ECO:0000313" key="8">
    <source>
        <dbReference type="Proteomes" id="UP001328107"/>
    </source>
</evidence>
<dbReference type="EMBL" id="BTRK01000005">
    <property type="protein sequence ID" value="GMR51003.1"/>
    <property type="molecule type" value="Genomic_DNA"/>
</dbReference>
<reference evidence="7" key="2">
    <citation type="submission" date="2023-06" db="EMBL/GenBank/DDBJ databases">
        <title>Genome assembly of Pristionchus species.</title>
        <authorList>
            <person name="Yoshida K."/>
            <person name="Sommer R.J."/>
        </authorList>
    </citation>
    <scope>NUCLEOTIDE SEQUENCE</scope>
    <source>
        <strain evidence="7">RS5460</strain>
    </source>
</reference>
<dbReference type="EMBL" id="BTRK01000005">
    <property type="protein sequence ID" value="GMR56111.1"/>
    <property type="molecule type" value="Genomic_DNA"/>
</dbReference>
<dbReference type="AlphaFoldDB" id="A0AAN5D499"/>
<keyword evidence="8" id="KW-1185">Reference proteome</keyword>
<evidence type="ECO:0000313" key="2">
    <source>
        <dbReference type="EMBL" id="GMR49436.1"/>
    </source>
</evidence>
<feature type="non-terminal residue" evidence="7">
    <location>
        <position position="1"/>
    </location>
</feature>